<protein>
    <submittedName>
        <fullName evidence="2">RNA polymerase sigma factor, sigma-70 family</fullName>
    </submittedName>
</protein>
<dbReference type="STRING" id="531814.SAMN04487944_10270"/>
<evidence type="ECO:0000313" key="3">
    <source>
        <dbReference type="Proteomes" id="UP000199687"/>
    </source>
</evidence>
<proteinExistence type="predicted"/>
<dbReference type="OrthoDB" id="9784272at2"/>
<accession>A0A1H9MNE0</accession>
<dbReference type="GO" id="GO:0003700">
    <property type="term" value="F:DNA-binding transcription factor activity"/>
    <property type="evidence" value="ECO:0007669"/>
    <property type="project" value="InterPro"/>
</dbReference>
<sequence>MKTKLHLLIHKEFSSLNKSQQEEVYRDFYKLVYGTVIKILHDHATTEDIVQEVFIKTIYNSPAIDNEQQLIGWIRVVSKNLTLNILKKQKKLVTKTILKVLLIIKQLVWTNPLKIKLYSDN</sequence>
<dbReference type="Pfam" id="PF04542">
    <property type="entry name" value="Sigma70_r2"/>
    <property type="match status" value="1"/>
</dbReference>
<dbReference type="RefSeq" id="WP_089739026.1">
    <property type="nucleotide sequence ID" value="NZ_FOGL01000002.1"/>
</dbReference>
<name>A0A1H9MNE0_9BACI</name>
<feature type="domain" description="RNA polymerase sigma-70 region 2" evidence="1">
    <location>
        <begin position="25"/>
        <end position="91"/>
    </location>
</feature>
<keyword evidence="3" id="KW-1185">Reference proteome</keyword>
<organism evidence="2 3">
    <name type="scientific">Gracilibacillus ureilyticus</name>
    <dbReference type="NCBI Taxonomy" id="531814"/>
    <lineage>
        <taxon>Bacteria</taxon>
        <taxon>Bacillati</taxon>
        <taxon>Bacillota</taxon>
        <taxon>Bacilli</taxon>
        <taxon>Bacillales</taxon>
        <taxon>Bacillaceae</taxon>
        <taxon>Gracilibacillus</taxon>
    </lineage>
</organism>
<dbReference type="Proteomes" id="UP000199687">
    <property type="component" value="Unassembled WGS sequence"/>
</dbReference>
<evidence type="ECO:0000259" key="1">
    <source>
        <dbReference type="Pfam" id="PF04542"/>
    </source>
</evidence>
<dbReference type="EMBL" id="FOGL01000002">
    <property type="protein sequence ID" value="SER25091.1"/>
    <property type="molecule type" value="Genomic_DNA"/>
</dbReference>
<dbReference type="InterPro" id="IPR013325">
    <property type="entry name" value="RNA_pol_sigma_r2"/>
</dbReference>
<evidence type="ECO:0000313" key="2">
    <source>
        <dbReference type="EMBL" id="SER25091.1"/>
    </source>
</evidence>
<dbReference type="AlphaFoldDB" id="A0A1H9MNE0"/>
<reference evidence="2 3" key="1">
    <citation type="submission" date="2016-10" db="EMBL/GenBank/DDBJ databases">
        <authorList>
            <person name="de Groot N.N."/>
        </authorList>
    </citation>
    <scope>NUCLEOTIDE SEQUENCE [LARGE SCALE GENOMIC DNA]</scope>
    <source>
        <strain evidence="2 3">CGMCC 1.7727</strain>
    </source>
</reference>
<dbReference type="InterPro" id="IPR007627">
    <property type="entry name" value="RNA_pol_sigma70_r2"/>
</dbReference>
<gene>
    <name evidence="2" type="ORF">SAMN04487944_10270</name>
</gene>
<dbReference type="GO" id="GO:0006352">
    <property type="term" value="P:DNA-templated transcription initiation"/>
    <property type="evidence" value="ECO:0007669"/>
    <property type="project" value="InterPro"/>
</dbReference>
<dbReference type="SUPFAM" id="SSF88946">
    <property type="entry name" value="Sigma2 domain of RNA polymerase sigma factors"/>
    <property type="match status" value="1"/>
</dbReference>
<dbReference type="Gene3D" id="1.10.1740.10">
    <property type="match status" value="1"/>
</dbReference>